<accession>A0A1G8XJE2</accession>
<gene>
    <name evidence="2" type="ORF">SAMN05216187_103167</name>
</gene>
<dbReference type="Proteomes" id="UP000242700">
    <property type="component" value="Unassembled WGS sequence"/>
</dbReference>
<keyword evidence="1" id="KW-0472">Membrane</keyword>
<feature type="transmembrane region" description="Helical" evidence="1">
    <location>
        <begin position="227"/>
        <end position="248"/>
    </location>
</feature>
<feature type="transmembrane region" description="Helical" evidence="1">
    <location>
        <begin position="171"/>
        <end position="190"/>
    </location>
</feature>
<name>A0A1G8XJE2_9STAP</name>
<keyword evidence="1" id="KW-0812">Transmembrane</keyword>
<dbReference type="PANTHER" id="PTHR37308:SF1">
    <property type="entry name" value="POLYPRENYL-PHOSPHATE TRANSPORTER"/>
    <property type="match status" value="1"/>
</dbReference>
<evidence type="ECO:0000313" key="2">
    <source>
        <dbReference type="EMBL" id="SDJ90025.1"/>
    </source>
</evidence>
<feature type="transmembrane region" description="Helical" evidence="1">
    <location>
        <begin position="143"/>
        <end position="164"/>
    </location>
</feature>
<feature type="transmembrane region" description="Helical" evidence="1">
    <location>
        <begin position="84"/>
        <end position="101"/>
    </location>
</feature>
<feature type="transmembrane region" description="Helical" evidence="1">
    <location>
        <begin position="254"/>
        <end position="273"/>
    </location>
</feature>
<dbReference type="STRING" id="586411.SAMN05216187_103167"/>
<dbReference type="PANTHER" id="PTHR37308">
    <property type="entry name" value="INTEGRAL MEMBRANE PROTEIN"/>
    <property type="match status" value="1"/>
</dbReference>
<protein>
    <submittedName>
        <fullName evidence="2">Putative membrane protein</fullName>
    </submittedName>
</protein>
<feature type="transmembrane region" description="Helical" evidence="1">
    <location>
        <begin position="12"/>
        <end position="34"/>
    </location>
</feature>
<organism evidence="2 3">
    <name type="scientific">Jeotgalicoccus aerolatus</name>
    <dbReference type="NCBI Taxonomy" id="709510"/>
    <lineage>
        <taxon>Bacteria</taxon>
        <taxon>Bacillati</taxon>
        <taxon>Bacillota</taxon>
        <taxon>Bacilli</taxon>
        <taxon>Bacillales</taxon>
        <taxon>Staphylococcaceae</taxon>
        <taxon>Jeotgalicoccus</taxon>
    </lineage>
</organism>
<feature type="transmembrane region" description="Helical" evidence="1">
    <location>
        <begin position="113"/>
        <end position="131"/>
    </location>
</feature>
<evidence type="ECO:0000256" key="1">
    <source>
        <dbReference type="SAM" id="Phobius"/>
    </source>
</evidence>
<proteinExistence type="predicted"/>
<sequence>MFNWKNVPKGFLMGIVELVPGVSSGTMALLLGIYDQFLGAISRIVSKYYKQAIAFLLPLVIGMAIAILTMSSVLDYFLQNHTVPTHWFFMGMVLGVIPMMFRISNVKVEFSAAHYILIILGIFLLFVMSLFNGEAPPAESAGMAVGDLFKYFLTGILAASMMLLPGISGSLVMLILGVYPIVIYAINEFTSLNFEVLPILISVGLGIVIGVLGASRIISYLLKNYTYLTYAGIIGLLFGSMFAIYPGLPEGVTGWLISIVIFVIGFSISYLFGKEQNKSGTP</sequence>
<feature type="transmembrane region" description="Helical" evidence="1">
    <location>
        <begin position="196"/>
        <end position="215"/>
    </location>
</feature>
<dbReference type="EMBL" id="FNFI01000003">
    <property type="protein sequence ID" value="SDJ90025.1"/>
    <property type="molecule type" value="Genomic_DNA"/>
</dbReference>
<keyword evidence="1" id="KW-1133">Transmembrane helix</keyword>
<feature type="transmembrane region" description="Helical" evidence="1">
    <location>
        <begin position="55"/>
        <end position="78"/>
    </location>
</feature>
<reference evidence="3" key="1">
    <citation type="submission" date="2016-10" db="EMBL/GenBank/DDBJ databases">
        <authorList>
            <person name="Varghese N."/>
            <person name="Submissions S."/>
        </authorList>
    </citation>
    <scope>NUCLEOTIDE SEQUENCE [LARGE SCALE GENOMIC DNA]</scope>
    <source>
        <strain evidence="3">CGMCC 1.8911</strain>
    </source>
</reference>
<evidence type="ECO:0000313" key="3">
    <source>
        <dbReference type="Proteomes" id="UP000242700"/>
    </source>
</evidence>
<dbReference type="AlphaFoldDB" id="A0A1G8XJE2"/>
<dbReference type="InterPro" id="IPR007163">
    <property type="entry name" value="VCA0040-like"/>
</dbReference>
<dbReference type="Pfam" id="PF04018">
    <property type="entry name" value="VCA0040-like"/>
    <property type="match status" value="1"/>
</dbReference>